<dbReference type="Proteomes" id="UP000266568">
    <property type="component" value="Unassembled WGS sequence"/>
</dbReference>
<reference evidence="1 2" key="1">
    <citation type="submission" date="2018-08" db="EMBL/GenBank/DDBJ databases">
        <title>Genomic Encyclopedia of Type Strains, Phase IV (KMG-IV): sequencing the most valuable type-strain genomes for metagenomic binning, comparative biology and taxonomic classification.</title>
        <authorList>
            <person name="Goeker M."/>
        </authorList>
    </citation>
    <scope>NUCLEOTIDE SEQUENCE [LARGE SCALE GENOMIC DNA]</scope>
    <source>
        <strain evidence="1 2">DSM 25527</strain>
    </source>
</reference>
<proteinExistence type="predicted"/>
<accession>A0A397PBF3</accession>
<dbReference type="AlphaFoldDB" id="A0A397PBF3"/>
<dbReference type="EMBL" id="QXDC01000002">
    <property type="protein sequence ID" value="RIA46422.1"/>
    <property type="molecule type" value="Genomic_DNA"/>
</dbReference>
<comment type="caution">
    <text evidence="1">The sequence shown here is derived from an EMBL/GenBank/DDBJ whole genome shotgun (WGS) entry which is preliminary data.</text>
</comment>
<keyword evidence="2" id="KW-1185">Reference proteome</keyword>
<gene>
    <name evidence="1" type="ORF">DFR49_0963</name>
</gene>
<dbReference type="RefSeq" id="WP_147373650.1">
    <property type="nucleotide sequence ID" value="NZ_QXDC01000002.1"/>
</dbReference>
<evidence type="ECO:0000313" key="2">
    <source>
        <dbReference type="Proteomes" id="UP000266568"/>
    </source>
</evidence>
<name>A0A397PBF3_9SPHN</name>
<evidence type="ECO:0000313" key="1">
    <source>
        <dbReference type="EMBL" id="RIA46422.1"/>
    </source>
</evidence>
<organism evidence="1 2">
    <name type="scientific">Hephaestia caeni</name>
    <dbReference type="NCBI Taxonomy" id="645617"/>
    <lineage>
        <taxon>Bacteria</taxon>
        <taxon>Pseudomonadati</taxon>
        <taxon>Pseudomonadota</taxon>
        <taxon>Alphaproteobacteria</taxon>
        <taxon>Sphingomonadales</taxon>
        <taxon>Sphingomonadaceae</taxon>
        <taxon>Hephaestia</taxon>
    </lineage>
</organism>
<dbReference type="OrthoDB" id="7475049at2"/>
<sequence>MTTTENRYPIKPGTWIRTEEGERLYFRRYSSTGHWGFFAETNHRAAAEHKLPLAGLKPWHKESPT</sequence>
<protein>
    <submittedName>
        <fullName evidence="1">Uncharacterized protein</fullName>
    </submittedName>
</protein>